<evidence type="ECO:0000256" key="5">
    <source>
        <dbReference type="ARBA" id="ARBA00023284"/>
    </source>
</evidence>
<dbReference type="RefSeq" id="WP_142942402.1">
    <property type="nucleotide sequence ID" value="NZ_VIKR01000003.1"/>
</dbReference>
<keyword evidence="8" id="KW-1185">Reference proteome</keyword>
<keyword evidence="3" id="KW-0560">Oxidoreductase</keyword>
<dbReference type="Pfam" id="PF13462">
    <property type="entry name" value="Thioredoxin_4"/>
    <property type="match status" value="1"/>
</dbReference>
<evidence type="ECO:0000259" key="6">
    <source>
        <dbReference type="Pfam" id="PF13462"/>
    </source>
</evidence>
<comment type="similarity">
    <text evidence="1">Belongs to the thioredoxin family. DsbA subfamily.</text>
</comment>
<dbReference type="GO" id="GO:0016491">
    <property type="term" value="F:oxidoreductase activity"/>
    <property type="evidence" value="ECO:0007669"/>
    <property type="project" value="UniProtKB-KW"/>
</dbReference>
<dbReference type="Gene3D" id="3.40.30.10">
    <property type="entry name" value="Glutaredoxin"/>
    <property type="match status" value="1"/>
</dbReference>
<keyword evidence="2" id="KW-0732">Signal</keyword>
<evidence type="ECO:0000256" key="4">
    <source>
        <dbReference type="ARBA" id="ARBA00023157"/>
    </source>
</evidence>
<proteinExistence type="inferred from homology"/>
<dbReference type="EMBL" id="VIKR01000003">
    <property type="protein sequence ID" value="TQV73694.1"/>
    <property type="molecule type" value="Genomic_DNA"/>
</dbReference>
<dbReference type="OrthoDB" id="9780340at2"/>
<accession>A0A545T8Z6</accession>
<dbReference type="SUPFAM" id="SSF52833">
    <property type="entry name" value="Thioredoxin-like"/>
    <property type="match status" value="1"/>
</dbReference>
<dbReference type="PANTHER" id="PTHR13887:SF14">
    <property type="entry name" value="DISULFIDE BOND FORMATION PROTEIN D"/>
    <property type="match status" value="1"/>
</dbReference>
<dbReference type="Proteomes" id="UP000317839">
    <property type="component" value="Unassembled WGS sequence"/>
</dbReference>
<evidence type="ECO:0000256" key="1">
    <source>
        <dbReference type="ARBA" id="ARBA00005791"/>
    </source>
</evidence>
<name>A0A545T8Z6_9GAMM</name>
<dbReference type="AlphaFoldDB" id="A0A545T8Z6"/>
<keyword evidence="4" id="KW-1015">Disulfide bond</keyword>
<dbReference type="InterPro" id="IPR036249">
    <property type="entry name" value="Thioredoxin-like_sf"/>
</dbReference>
<gene>
    <name evidence="7" type="ORF">FLL45_12540</name>
</gene>
<sequence length="200" mass="22931">MRLKLKLLKKDDIIKRCFVLLLLSMSLFVKAEESVLGNTDSPVTLIEYGSLTCDHCIGFHRKVLPKIKEAYIDTGKVKFIYRHFPTSKIALQAAVAAECSGDKYYEVLDSLYNNIREWYIAKDKYSVFKKHLIKVNADVANFKQCFENENTVKNIYAMQRAAIAKYDVQGTPTFIVNGKVIKGEHSFEELKREIDAAYSQ</sequence>
<keyword evidence="5" id="KW-0676">Redox-active center</keyword>
<comment type="caution">
    <text evidence="7">The sequence shown here is derived from an EMBL/GenBank/DDBJ whole genome shotgun (WGS) entry which is preliminary data.</text>
</comment>
<protein>
    <submittedName>
        <fullName evidence="7">DsbA family protein</fullName>
    </submittedName>
</protein>
<organism evidence="7 8">
    <name type="scientific">Aliikangiella marina</name>
    <dbReference type="NCBI Taxonomy" id="1712262"/>
    <lineage>
        <taxon>Bacteria</taxon>
        <taxon>Pseudomonadati</taxon>
        <taxon>Pseudomonadota</taxon>
        <taxon>Gammaproteobacteria</taxon>
        <taxon>Oceanospirillales</taxon>
        <taxon>Pleioneaceae</taxon>
        <taxon>Aliikangiella</taxon>
    </lineage>
</organism>
<evidence type="ECO:0000256" key="3">
    <source>
        <dbReference type="ARBA" id="ARBA00023002"/>
    </source>
</evidence>
<dbReference type="InterPro" id="IPR012336">
    <property type="entry name" value="Thioredoxin-like_fold"/>
</dbReference>
<evidence type="ECO:0000313" key="7">
    <source>
        <dbReference type="EMBL" id="TQV73694.1"/>
    </source>
</evidence>
<evidence type="ECO:0000256" key="2">
    <source>
        <dbReference type="ARBA" id="ARBA00022729"/>
    </source>
</evidence>
<dbReference type="PANTHER" id="PTHR13887">
    <property type="entry name" value="GLUTATHIONE S-TRANSFERASE KAPPA"/>
    <property type="match status" value="1"/>
</dbReference>
<evidence type="ECO:0000313" key="8">
    <source>
        <dbReference type="Proteomes" id="UP000317839"/>
    </source>
</evidence>
<feature type="domain" description="Thioredoxin-like fold" evidence="6">
    <location>
        <begin position="33"/>
        <end position="196"/>
    </location>
</feature>
<reference evidence="7 8" key="1">
    <citation type="submission" date="2019-06" db="EMBL/GenBank/DDBJ databases">
        <title>Draft genome of Aliikangiella marina GYP-15.</title>
        <authorList>
            <person name="Wang G."/>
        </authorList>
    </citation>
    <scope>NUCLEOTIDE SEQUENCE [LARGE SCALE GENOMIC DNA]</scope>
    <source>
        <strain evidence="7 8">GYP-15</strain>
    </source>
</reference>